<name>A0A425Y565_9BACT</name>
<dbReference type="Proteomes" id="UP000285794">
    <property type="component" value="Unassembled WGS sequence"/>
</dbReference>
<keyword evidence="3" id="KW-0067">ATP-binding</keyword>
<dbReference type="GO" id="GO:0005829">
    <property type="term" value="C:cytosol"/>
    <property type="evidence" value="ECO:0007669"/>
    <property type="project" value="TreeGrafter"/>
</dbReference>
<dbReference type="SMART" id="SM00670">
    <property type="entry name" value="PINc"/>
    <property type="match status" value="1"/>
</dbReference>
<proteinExistence type="inferred from homology"/>
<dbReference type="Gene3D" id="3.40.50.300">
    <property type="entry name" value="P-loop containing nucleotide triphosphate hydrolases"/>
    <property type="match status" value="1"/>
</dbReference>
<evidence type="ECO:0000256" key="1">
    <source>
        <dbReference type="ARBA" id="ARBA00010393"/>
    </source>
</evidence>
<evidence type="ECO:0000259" key="5">
    <source>
        <dbReference type="SMART" id="SM00670"/>
    </source>
</evidence>
<dbReference type="EMBL" id="QQWG01000003">
    <property type="protein sequence ID" value="RRG23636.1"/>
    <property type="molecule type" value="Genomic_DNA"/>
</dbReference>
<dbReference type="SUPFAM" id="SSF88723">
    <property type="entry name" value="PIN domain-like"/>
    <property type="match status" value="1"/>
</dbReference>
<comment type="caution">
    <text evidence="6">The sequence shown here is derived from an EMBL/GenBank/DDBJ whole genome shotgun (WGS) entry which is preliminary data.</text>
</comment>
<evidence type="ECO:0000313" key="6">
    <source>
        <dbReference type="EMBL" id="RRG23636.1"/>
    </source>
</evidence>
<dbReference type="GO" id="GO:0005524">
    <property type="term" value="F:ATP binding"/>
    <property type="evidence" value="ECO:0007669"/>
    <property type="project" value="UniProtKB-KW"/>
</dbReference>
<evidence type="ECO:0000256" key="2">
    <source>
        <dbReference type="ARBA" id="ARBA00022741"/>
    </source>
</evidence>
<keyword evidence="7" id="KW-1185">Reference proteome</keyword>
<protein>
    <submittedName>
        <fullName evidence="6">PhoH family protein</fullName>
    </submittedName>
</protein>
<accession>A0A425Y565</accession>
<dbReference type="PANTHER" id="PTHR30473">
    <property type="entry name" value="PROTEIN PHOH"/>
    <property type="match status" value="1"/>
</dbReference>
<dbReference type="AlphaFoldDB" id="A0A425Y565"/>
<sequence length="443" mass="50166">MTTEKKIFVLDTNVILHDFNSIFKFAEHDVLIPITVLEELDKFKKGNDLINFHAREFTRELDKLSGDDLFSDGVALGNDRGRLFIETGKAFSEKMKVSFQDNIPDHRILAITEFVNNDNPDRTTILVSKDINLRMKAKSLGIPAEDFKNDQVQDVDNMISLGIQTIYDFSDEKIAELYQGEEGLTEEELNLDYDLTGHRYFILKNNNSSALAHFNPLNKKVQRVEKPSAYGIYPRNAEQTFSIDALLDPNINLIALTGTAGTGKTLLALASALQLSEQFDQIYLARPIVALANKDLGYLPGDAKEKISPYMQPLFDNLAVIKKKFNIHSKQYLYIDELLRDEKLQITPLAYIRGRSLSNAFFIVDEAQNLTPHEIKTIITRAGEGTKMVFTGDIEQIDSPYLDRKSNGLTYLSDKMKDQDIFAHINLIKGERSFLAELASKLL</sequence>
<dbReference type="OrthoDB" id="9773137at2"/>
<dbReference type="Pfam" id="PF02562">
    <property type="entry name" value="PhoH"/>
    <property type="match status" value="1"/>
</dbReference>
<dbReference type="InterPro" id="IPR002716">
    <property type="entry name" value="PIN_dom"/>
</dbReference>
<comment type="similarity">
    <text evidence="4">In the N-terminal section; belongs to the PINc/VapC protein family.</text>
</comment>
<dbReference type="InterPro" id="IPR027417">
    <property type="entry name" value="P-loop_NTPase"/>
</dbReference>
<dbReference type="Pfam" id="PF13638">
    <property type="entry name" value="PIN_4"/>
    <property type="match status" value="1"/>
</dbReference>
<dbReference type="PANTHER" id="PTHR30473:SF2">
    <property type="entry name" value="PIN DOMAIN-CONTAINING PROTEIN"/>
    <property type="match status" value="1"/>
</dbReference>
<dbReference type="SUPFAM" id="SSF52540">
    <property type="entry name" value="P-loop containing nucleoside triphosphate hydrolases"/>
    <property type="match status" value="1"/>
</dbReference>
<comment type="similarity">
    <text evidence="1">Belongs to the PhoH family.</text>
</comment>
<dbReference type="RefSeq" id="WP_125029676.1">
    <property type="nucleotide sequence ID" value="NZ_JAPXVP010000003.1"/>
</dbReference>
<dbReference type="Gene3D" id="3.40.50.1010">
    <property type="entry name" value="5'-nuclease"/>
    <property type="match status" value="1"/>
</dbReference>
<feature type="domain" description="PIN" evidence="5">
    <location>
        <begin position="6"/>
        <end position="135"/>
    </location>
</feature>
<dbReference type="InterPro" id="IPR029060">
    <property type="entry name" value="PIN-like_dom_sf"/>
</dbReference>
<evidence type="ECO:0000256" key="3">
    <source>
        <dbReference type="ARBA" id="ARBA00022840"/>
    </source>
</evidence>
<dbReference type="FunFam" id="3.40.50.300:FF:000013">
    <property type="entry name" value="PhoH family ATPase"/>
    <property type="match status" value="1"/>
</dbReference>
<gene>
    <name evidence="6" type="ORF">DWB61_04390</name>
</gene>
<dbReference type="CDD" id="cd09883">
    <property type="entry name" value="PIN_VapC_PhoHL-ATPase"/>
    <property type="match status" value="1"/>
</dbReference>
<organism evidence="6 7">
    <name type="scientific">Ancylomarina euxinus</name>
    <dbReference type="NCBI Taxonomy" id="2283627"/>
    <lineage>
        <taxon>Bacteria</taxon>
        <taxon>Pseudomonadati</taxon>
        <taxon>Bacteroidota</taxon>
        <taxon>Bacteroidia</taxon>
        <taxon>Marinilabiliales</taxon>
        <taxon>Marinifilaceae</taxon>
        <taxon>Ancylomarina</taxon>
    </lineage>
</organism>
<dbReference type="InterPro" id="IPR051451">
    <property type="entry name" value="PhoH2-like"/>
</dbReference>
<keyword evidence="2" id="KW-0547">Nucleotide-binding</keyword>
<evidence type="ECO:0000313" key="7">
    <source>
        <dbReference type="Proteomes" id="UP000285794"/>
    </source>
</evidence>
<reference evidence="6 7" key="1">
    <citation type="submission" date="2018-07" db="EMBL/GenBank/DDBJ databases">
        <title>Draft genome sequence of Ancylomarina sp. M1P.</title>
        <authorList>
            <person name="Yadav S."/>
            <person name="Villanueva L."/>
            <person name="Damste J.S.S."/>
        </authorList>
    </citation>
    <scope>NUCLEOTIDE SEQUENCE [LARGE SCALE GENOMIC DNA]</scope>
    <source>
        <strain evidence="6 7">M1P</strain>
    </source>
</reference>
<evidence type="ECO:0000256" key="4">
    <source>
        <dbReference type="ARBA" id="ARBA00046345"/>
    </source>
</evidence>
<dbReference type="InterPro" id="IPR003714">
    <property type="entry name" value="PhoH"/>
</dbReference>